<feature type="domain" description="Dihydrodipicolinate reductase N-terminal" evidence="12">
    <location>
        <begin position="43"/>
        <end position="98"/>
    </location>
</feature>
<dbReference type="Gene3D" id="3.30.360.10">
    <property type="entry name" value="Dihydrodipicolinate Reductase, domain 2"/>
    <property type="match status" value="1"/>
</dbReference>
<evidence type="ECO:0000256" key="7">
    <source>
        <dbReference type="ARBA" id="ARBA00023154"/>
    </source>
</evidence>
<evidence type="ECO:0000259" key="13">
    <source>
        <dbReference type="Pfam" id="PF05173"/>
    </source>
</evidence>
<dbReference type="InterPro" id="IPR022663">
    <property type="entry name" value="DapB_C"/>
</dbReference>
<evidence type="ECO:0000256" key="5">
    <source>
        <dbReference type="ARBA" id="ARBA00023002"/>
    </source>
</evidence>
<comment type="pathway">
    <text evidence="8">Amino-acid biosynthesis; L-lysine biosynthesis via DAP pathway; (S)-tetrahydrodipicolinate from L-aspartate: step 4/4.</text>
</comment>
<evidence type="ECO:0000256" key="8">
    <source>
        <dbReference type="ARBA" id="ARBA00037922"/>
    </source>
</evidence>
<keyword evidence="6" id="KW-0520">NAD</keyword>
<evidence type="ECO:0000256" key="3">
    <source>
        <dbReference type="ARBA" id="ARBA00022857"/>
    </source>
</evidence>
<dbReference type="AlphaFoldDB" id="A0A644TC84"/>
<evidence type="ECO:0000259" key="12">
    <source>
        <dbReference type="Pfam" id="PF01113"/>
    </source>
</evidence>
<evidence type="ECO:0000256" key="1">
    <source>
        <dbReference type="ARBA" id="ARBA00006642"/>
    </source>
</evidence>
<keyword evidence="2" id="KW-0028">Amino-acid biosynthesis</keyword>
<dbReference type="GO" id="GO:0009089">
    <property type="term" value="P:lysine biosynthetic process via diaminopimelate"/>
    <property type="evidence" value="ECO:0007669"/>
    <property type="project" value="InterPro"/>
</dbReference>
<feature type="domain" description="Dihydrodipicolinate reductase C-terminal" evidence="13">
    <location>
        <begin position="102"/>
        <end position="230"/>
    </location>
</feature>
<dbReference type="Gene3D" id="3.40.50.720">
    <property type="entry name" value="NAD(P)-binding Rossmann-like Domain"/>
    <property type="match status" value="1"/>
</dbReference>
<dbReference type="Pfam" id="PF05173">
    <property type="entry name" value="DapB_C"/>
    <property type="match status" value="1"/>
</dbReference>
<sequence length="237" mass="25833">MRLGIFGRGRLGGAIAMEIAKYTASPEALELRWTEGREPCPRARVEVAIDASHASAVLDHLAWAIETGTDLVIATTGWKIPDLAERVGGRIGVLVSPNLSIGVALMRRIAALMGAYAAADQDAELGIIEHHHRMKLDSPSGTALSIAQAVQESCPRFSGWNMGAWEKDKVNIACLRTGFEIGRHELVLDAPLESLTISHRAKDRRVFAAGAMRAARWVWGRRGVYSMDDFAADFFRG</sequence>
<dbReference type="SUPFAM" id="SSF55347">
    <property type="entry name" value="Glyceraldehyde-3-phosphate dehydrogenase-like, C-terminal domain"/>
    <property type="match status" value="1"/>
</dbReference>
<dbReference type="EMBL" id="VSSQ01000025">
    <property type="protein sequence ID" value="MPL64525.1"/>
    <property type="molecule type" value="Genomic_DNA"/>
</dbReference>
<evidence type="ECO:0000256" key="11">
    <source>
        <dbReference type="ARBA" id="ARBA00049396"/>
    </source>
</evidence>
<dbReference type="PANTHER" id="PTHR20836">
    <property type="entry name" value="DIHYDRODIPICOLINATE REDUCTASE"/>
    <property type="match status" value="1"/>
</dbReference>
<dbReference type="Pfam" id="PF01113">
    <property type="entry name" value="DapB_N"/>
    <property type="match status" value="1"/>
</dbReference>
<proteinExistence type="inferred from homology"/>
<keyword evidence="4" id="KW-0220">Diaminopimelate biosynthesis</keyword>
<organism evidence="14">
    <name type="scientific">bioreactor metagenome</name>
    <dbReference type="NCBI Taxonomy" id="1076179"/>
    <lineage>
        <taxon>unclassified sequences</taxon>
        <taxon>metagenomes</taxon>
        <taxon>ecological metagenomes</taxon>
    </lineage>
</organism>
<comment type="catalytic activity">
    <reaction evidence="11">
        <text>(S)-2,3,4,5-tetrahydrodipicolinate + NAD(+) + H2O = (2S,4S)-4-hydroxy-2,3,4,5-tetrahydrodipicolinate + NADH + H(+)</text>
        <dbReference type="Rhea" id="RHEA:35323"/>
        <dbReference type="ChEBI" id="CHEBI:15377"/>
        <dbReference type="ChEBI" id="CHEBI:15378"/>
        <dbReference type="ChEBI" id="CHEBI:16845"/>
        <dbReference type="ChEBI" id="CHEBI:57540"/>
        <dbReference type="ChEBI" id="CHEBI:57945"/>
        <dbReference type="ChEBI" id="CHEBI:67139"/>
        <dbReference type="EC" id="1.17.1.8"/>
    </reaction>
</comment>
<keyword evidence="3" id="KW-0521">NADP</keyword>
<evidence type="ECO:0000313" key="14">
    <source>
        <dbReference type="EMBL" id="MPL64525.1"/>
    </source>
</evidence>
<evidence type="ECO:0000256" key="2">
    <source>
        <dbReference type="ARBA" id="ARBA00022605"/>
    </source>
</evidence>
<gene>
    <name evidence="14" type="primary">dapB_5</name>
    <name evidence="14" type="ORF">SDC9_10180</name>
</gene>
<protein>
    <recommendedName>
        <fullName evidence="9">4-hydroxy-tetrahydrodipicolinate reductase</fullName>
        <ecNumber evidence="9">1.17.1.8</ecNumber>
    </recommendedName>
</protein>
<comment type="caution">
    <text evidence="14">The sequence shown here is derived from an EMBL/GenBank/DDBJ whole genome shotgun (WGS) entry which is preliminary data.</text>
</comment>
<dbReference type="GO" id="GO:0008839">
    <property type="term" value="F:4-hydroxy-tetrahydrodipicolinate reductase"/>
    <property type="evidence" value="ECO:0007669"/>
    <property type="project" value="UniProtKB-EC"/>
</dbReference>
<dbReference type="InterPro" id="IPR000846">
    <property type="entry name" value="DapB_N"/>
</dbReference>
<name>A0A644TC84_9ZZZZ</name>
<keyword evidence="5 14" id="KW-0560">Oxidoreductase</keyword>
<evidence type="ECO:0000256" key="6">
    <source>
        <dbReference type="ARBA" id="ARBA00023027"/>
    </source>
</evidence>
<reference evidence="14" key="1">
    <citation type="submission" date="2019-08" db="EMBL/GenBank/DDBJ databases">
        <authorList>
            <person name="Kucharzyk K."/>
            <person name="Murdoch R.W."/>
            <person name="Higgins S."/>
            <person name="Loffler F."/>
        </authorList>
    </citation>
    <scope>NUCLEOTIDE SEQUENCE</scope>
</reference>
<dbReference type="GO" id="GO:0005829">
    <property type="term" value="C:cytosol"/>
    <property type="evidence" value="ECO:0007669"/>
    <property type="project" value="TreeGrafter"/>
</dbReference>
<dbReference type="PANTHER" id="PTHR20836:SF0">
    <property type="entry name" value="4-HYDROXY-TETRAHYDRODIPICOLINATE REDUCTASE 1, CHLOROPLASTIC-RELATED"/>
    <property type="match status" value="1"/>
</dbReference>
<dbReference type="GO" id="GO:0019877">
    <property type="term" value="P:diaminopimelate biosynthetic process"/>
    <property type="evidence" value="ECO:0007669"/>
    <property type="project" value="UniProtKB-KW"/>
</dbReference>
<comment type="similarity">
    <text evidence="1">Belongs to the DapB family.</text>
</comment>
<evidence type="ECO:0000256" key="10">
    <source>
        <dbReference type="ARBA" id="ARBA00049080"/>
    </source>
</evidence>
<evidence type="ECO:0000256" key="4">
    <source>
        <dbReference type="ARBA" id="ARBA00022915"/>
    </source>
</evidence>
<evidence type="ECO:0000256" key="9">
    <source>
        <dbReference type="ARBA" id="ARBA00038983"/>
    </source>
</evidence>
<accession>A0A644TC84</accession>
<dbReference type="InterPro" id="IPR023940">
    <property type="entry name" value="DHDPR_bac"/>
</dbReference>
<comment type="catalytic activity">
    <reaction evidence="10">
        <text>(S)-2,3,4,5-tetrahydrodipicolinate + NADP(+) + H2O = (2S,4S)-4-hydroxy-2,3,4,5-tetrahydrodipicolinate + NADPH + H(+)</text>
        <dbReference type="Rhea" id="RHEA:35331"/>
        <dbReference type="ChEBI" id="CHEBI:15377"/>
        <dbReference type="ChEBI" id="CHEBI:15378"/>
        <dbReference type="ChEBI" id="CHEBI:16845"/>
        <dbReference type="ChEBI" id="CHEBI:57783"/>
        <dbReference type="ChEBI" id="CHEBI:58349"/>
        <dbReference type="ChEBI" id="CHEBI:67139"/>
        <dbReference type="EC" id="1.17.1.8"/>
    </reaction>
</comment>
<dbReference type="EC" id="1.17.1.8" evidence="9"/>
<dbReference type="InterPro" id="IPR036291">
    <property type="entry name" value="NAD(P)-bd_dom_sf"/>
</dbReference>
<dbReference type="SUPFAM" id="SSF51735">
    <property type="entry name" value="NAD(P)-binding Rossmann-fold domains"/>
    <property type="match status" value="1"/>
</dbReference>
<keyword evidence="7" id="KW-0457">Lysine biosynthesis</keyword>